<feature type="chain" id="PRO_5023103106" evidence="1">
    <location>
        <begin position="26"/>
        <end position="431"/>
    </location>
</feature>
<feature type="domain" description="Pyrroloquinoline quinone-dependent pyranose dehydrogenase beta-propeller" evidence="2">
    <location>
        <begin position="67"/>
        <end position="427"/>
    </location>
</feature>
<dbReference type="InterPro" id="IPR011041">
    <property type="entry name" value="Quinoprot_gluc/sorb_DH_b-prop"/>
</dbReference>
<dbReference type="Proteomes" id="UP000321832">
    <property type="component" value="Unassembled WGS sequence"/>
</dbReference>
<keyword evidence="4" id="KW-1185">Reference proteome</keyword>
<dbReference type="PROSITE" id="PS51257">
    <property type="entry name" value="PROKAR_LIPOPROTEIN"/>
    <property type="match status" value="1"/>
</dbReference>
<reference evidence="3 4" key="1">
    <citation type="submission" date="2019-08" db="EMBL/GenBank/DDBJ databases">
        <authorList>
            <person name="Khan S.A."/>
            <person name="Jeon C.O."/>
            <person name="Jeong S.E."/>
        </authorList>
    </citation>
    <scope>NUCLEOTIDE SEQUENCE [LARGE SCALE GENOMIC DNA]</scope>
    <source>
        <strain evidence="4">IMCC1728</strain>
    </source>
</reference>
<name>A0A5C6TZG7_9BURK</name>
<dbReference type="PANTHER" id="PTHR33546">
    <property type="entry name" value="LARGE, MULTIFUNCTIONAL SECRETED PROTEIN-RELATED"/>
    <property type="match status" value="1"/>
</dbReference>
<sequence length="431" mass="46307">MPRSKIGHTLVALAAAACVAGPAVAQQNIEKLKQMKVATTDLNIPVVPQEGKNAAAIRENLKKIKMPAGFKIDLFAIVPDARHMAVAPSTNMLFVGTRKTTVWAVTDRNSDGVADEVKSFAPSLKFTNPNGVCWTKDGFLIVAEHNRVLNFPAAEFFYEGPDVAVIEVVGQGKLIPPEEESYNHGARTCRVDDSGNLYITLGQPYNVQPKEKVAMYEQIGIGGMIKLNAFDGSKREVVAKGVRNSVGMDINPKDKTVWFTDNQTDGMGDDTPPGELNRITKPGGGGEHFGYPFIHGNNVQIAGTAAAPDLKGMSPPAQWTKPQVEFPAHRAQLGMTFYNGKMFPAQYQGGVFVASHGSWNRTKASGGLINFVPIKADGTAGASTVFAEGFLDSETGIYRGRPVDVAVMKDGSLLVSDDYAGAIYRITYSAP</sequence>
<comment type="caution">
    <text evidence="3">The sequence shown here is derived from an EMBL/GenBank/DDBJ whole genome shotgun (WGS) entry which is preliminary data.</text>
</comment>
<evidence type="ECO:0000313" key="3">
    <source>
        <dbReference type="EMBL" id="TXC65630.1"/>
    </source>
</evidence>
<keyword evidence="1" id="KW-0732">Signal</keyword>
<proteinExistence type="predicted"/>
<accession>A0A5C6TZG7</accession>
<dbReference type="EMBL" id="VOPW01000001">
    <property type="protein sequence ID" value="TXC65630.1"/>
    <property type="molecule type" value="Genomic_DNA"/>
</dbReference>
<dbReference type="Gene3D" id="2.120.10.30">
    <property type="entry name" value="TolB, C-terminal domain"/>
    <property type="match status" value="1"/>
</dbReference>
<protein>
    <submittedName>
        <fullName evidence="3">Sorbosone dehydrogenase</fullName>
    </submittedName>
</protein>
<evidence type="ECO:0000259" key="2">
    <source>
        <dbReference type="Pfam" id="PF22807"/>
    </source>
</evidence>
<organism evidence="3 4">
    <name type="scientific">Piscinibacter aquaticus</name>
    <dbReference type="NCBI Taxonomy" id="392597"/>
    <lineage>
        <taxon>Bacteria</taxon>
        <taxon>Pseudomonadati</taxon>
        <taxon>Pseudomonadota</taxon>
        <taxon>Betaproteobacteria</taxon>
        <taxon>Burkholderiales</taxon>
        <taxon>Sphaerotilaceae</taxon>
        <taxon>Piscinibacter</taxon>
    </lineage>
</organism>
<dbReference type="InterPro" id="IPR011042">
    <property type="entry name" value="6-blade_b-propeller_TolB-like"/>
</dbReference>
<dbReference type="SUPFAM" id="SSF50952">
    <property type="entry name" value="Soluble quinoprotein glucose dehydrogenase"/>
    <property type="match status" value="1"/>
</dbReference>
<dbReference type="InterPro" id="IPR054539">
    <property type="entry name" value="Beta-prop_PDH"/>
</dbReference>
<dbReference type="AlphaFoldDB" id="A0A5C6TZG7"/>
<feature type="signal peptide" evidence="1">
    <location>
        <begin position="1"/>
        <end position="25"/>
    </location>
</feature>
<evidence type="ECO:0000313" key="4">
    <source>
        <dbReference type="Proteomes" id="UP000321832"/>
    </source>
</evidence>
<gene>
    <name evidence="3" type="ORF">FSC37_04835</name>
</gene>
<evidence type="ECO:0000256" key="1">
    <source>
        <dbReference type="SAM" id="SignalP"/>
    </source>
</evidence>
<dbReference type="Pfam" id="PF22807">
    <property type="entry name" value="TrAA12"/>
    <property type="match status" value="1"/>
</dbReference>
<dbReference type="PANTHER" id="PTHR33546:SF1">
    <property type="entry name" value="LARGE, MULTIFUNCTIONAL SECRETED PROTEIN"/>
    <property type="match status" value="1"/>
</dbReference>